<protein>
    <recommendedName>
        <fullName evidence="4">Oxygen-regulated invasion protein OrgB</fullName>
    </recommendedName>
</protein>
<proteinExistence type="predicted"/>
<evidence type="ECO:0008006" key="4">
    <source>
        <dbReference type="Google" id="ProtNLM"/>
    </source>
</evidence>
<organism evidence="2 3">
    <name type="scientific">Cedecea davisae</name>
    <dbReference type="NCBI Taxonomy" id="158484"/>
    <lineage>
        <taxon>Bacteria</taxon>
        <taxon>Pseudomonadati</taxon>
        <taxon>Pseudomonadota</taxon>
        <taxon>Gammaproteobacteria</taxon>
        <taxon>Enterobacterales</taxon>
        <taxon>Enterobacteriaceae</taxon>
        <taxon>Cedecea</taxon>
    </lineage>
</organism>
<dbReference type="Proteomes" id="UP000686327">
    <property type="component" value="Unassembled WGS sequence"/>
</dbReference>
<accession>A0ABS6DCL5</accession>
<reference evidence="3" key="2">
    <citation type="submission" date="2023-07" db="EMBL/GenBank/DDBJ databases">
        <title>Cedecea davisae an AmpC producer and its therapeutic implications.</title>
        <authorList>
            <person name="Notter J."/>
        </authorList>
    </citation>
    <scope>NUCLEOTIDE SEQUENCE [LARGE SCALE GENOMIC DNA]</scope>
    <source>
        <strain evidence="3">1</strain>
    </source>
</reference>
<evidence type="ECO:0000313" key="3">
    <source>
        <dbReference type="Proteomes" id="UP000686327"/>
    </source>
</evidence>
<sequence length="236" mass="27653">MQNEIANRSSHKALDNVLIPSKTLRKLRAGESVVEQAKYRAQRLIKEAQQESERIRNEAQRIGYERGLLMSIESICQFIDSSSAYAHELYLKVREDIKDLLSDILDEETIILKILEQWVDELDKDDKKSPVCILMPYANRRFRTGLSRVVESKYAGSLVFEYHNEPRFVFKYKERLAEFYPEEFIYSTVTKLTGEIAFLPDNQRISSQAIQHLHEQLSLRYPLTNEIATDIQYNEE</sequence>
<dbReference type="RefSeq" id="WP_216374227.1">
    <property type="nucleotide sequence ID" value="NZ_JAGRYT010000001.1"/>
</dbReference>
<evidence type="ECO:0000256" key="1">
    <source>
        <dbReference type="SAM" id="Coils"/>
    </source>
</evidence>
<keyword evidence="1" id="KW-0175">Coiled coil</keyword>
<evidence type="ECO:0000313" key="2">
    <source>
        <dbReference type="EMBL" id="MBU4680520.1"/>
    </source>
</evidence>
<gene>
    <name evidence="2" type="ORF">KC222_00645</name>
</gene>
<dbReference type="EMBL" id="JAGRYU010000002">
    <property type="protein sequence ID" value="MBU4680520.1"/>
    <property type="molecule type" value="Genomic_DNA"/>
</dbReference>
<keyword evidence="3" id="KW-1185">Reference proteome</keyword>
<feature type="coiled-coil region" evidence="1">
    <location>
        <begin position="34"/>
        <end position="65"/>
    </location>
</feature>
<comment type="caution">
    <text evidence="2">The sequence shown here is derived from an EMBL/GenBank/DDBJ whole genome shotgun (WGS) entry which is preliminary data.</text>
</comment>
<name>A0ABS6DCL5_9ENTR</name>
<reference evidence="2 3" key="1">
    <citation type="submission" date="2021-04" db="EMBL/GenBank/DDBJ databases">
        <authorList>
            <person name="Seiffert S.N."/>
        </authorList>
    </citation>
    <scope>NUCLEOTIDE SEQUENCE [LARGE SCALE GENOMIC DNA]</scope>
    <source>
        <strain evidence="2 3">1</strain>
    </source>
</reference>